<keyword evidence="1" id="KW-1133">Transmembrane helix</keyword>
<reference evidence="3" key="1">
    <citation type="submission" date="2017-09" db="EMBL/GenBank/DDBJ databases">
        <title>Depth-based differentiation of microbial function through sediment-hosted aquifers and enrichment of novel symbionts in the deep terrestrial subsurface.</title>
        <authorList>
            <person name="Probst A.J."/>
            <person name="Ladd B."/>
            <person name="Jarett J.K."/>
            <person name="Geller-Mcgrath D.E."/>
            <person name="Sieber C.M.K."/>
            <person name="Emerson J.B."/>
            <person name="Anantharaman K."/>
            <person name="Thomas B.C."/>
            <person name="Malmstrom R."/>
            <person name="Stieglmeier M."/>
            <person name="Klingl A."/>
            <person name="Woyke T."/>
            <person name="Ryan C.M."/>
            <person name="Banfield J.F."/>
        </authorList>
    </citation>
    <scope>NUCLEOTIDE SEQUENCE [LARGE SCALE GENOMIC DNA]</scope>
</reference>
<keyword evidence="1" id="KW-0812">Transmembrane</keyword>
<dbReference type="EMBL" id="PFAH01000008">
    <property type="protein sequence ID" value="PIR97922.1"/>
    <property type="molecule type" value="Genomic_DNA"/>
</dbReference>
<feature type="transmembrane region" description="Helical" evidence="1">
    <location>
        <begin position="12"/>
        <end position="29"/>
    </location>
</feature>
<keyword evidence="1" id="KW-0472">Membrane</keyword>
<evidence type="ECO:0000313" key="2">
    <source>
        <dbReference type="EMBL" id="PIR97922.1"/>
    </source>
</evidence>
<organism evidence="2 3">
    <name type="scientific">Candidatus Colwellbacteria bacterium CG10_big_fil_rev_8_21_14_0_10_42_22</name>
    <dbReference type="NCBI Taxonomy" id="1974540"/>
    <lineage>
        <taxon>Bacteria</taxon>
        <taxon>Candidatus Colwelliibacteriota</taxon>
    </lineage>
</organism>
<name>A0A2H0VFN1_9BACT</name>
<proteinExistence type="predicted"/>
<gene>
    <name evidence="2" type="ORF">COT89_02530</name>
</gene>
<accession>A0A2H0VFN1</accession>
<dbReference type="AlphaFoldDB" id="A0A2H0VFN1"/>
<evidence type="ECO:0000313" key="3">
    <source>
        <dbReference type="Proteomes" id="UP000231466"/>
    </source>
</evidence>
<evidence type="ECO:0000256" key="1">
    <source>
        <dbReference type="SAM" id="Phobius"/>
    </source>
</evidence>
<protein>
    <recommendedName>
        <fullName evidence="4">Transmembrane protein</fullName>
    </recommendedName>
</protein>
<feature type="transmembrane region" description="Helical" evidence="1">
    <location>
        <begin position="66"/>
        <end position="87"/>
    </location>
</feature>
<comment type="caution">
    <text evidence="2">The sequence shown here is derived from an EMBL/GenBank/DDBJ whole genome shotgun (WGS) entry which is preliminary data.</text>
</comment>
<sequence length="94" mass="10548">MNTLIRGNGKLIAYGSTVLVFILAIYWFWQTKIMLSELSDYCINELDTFPLEVCGAIAERDIWSTYYLKVLALSVFVFGSASLLLAVSRKEDGA</sequence>
<evidence type="ECO:0008006" key="4">
    <source>
        <dbReference type="Google" id="ProtNLM"/>
    </source>
</evidence>
<dbReference type="Proteomes" id="UP000231466">
    <property type="component" value="Unassembled WGS sequence"/>
</dbReference>